<name>A0A381QN39_9ZZZZ</name>
<dbReference type="InterPro" id="IPR011057">
    <property type="entry name" value="Mss4-like_sf"/>
</dbReference>
<feature type="domain" description="MsrB" evidence="2">
    <location>
        <begin position="25"/>
        <end position="147"/>
    </location>
</feature>
<reference evidence="3" key="1">
    <citation type="submission" date="2018-05" db="EMBL/GenBank/DDBJ databases">
        <authorList>
            <person name="Lanie J.A."/>
            <person name="Ng W.-L."/>
            <person name="Kazmierczak K.M."/>
            <person name="Andrzejewski T.M."/>
            <person name="Davidsen T.M."/>
            <person name="Wayne K.J."/>
            <person name="Tettelin H."/>
            <person name="Glass J.I."/>
            <person name="Rusch D."/>
            <person name="Podicherti R."/>
            <person name="Tsui H.-C.T."/>
            <person name="Winkler M.E."/>
        </authorList>
    </citation>
    <scope>NUCLEOTIDE SEQUENCE</scope>
</reference>
<dbReference type="GO" id="GO:0033743">
    <property type="term" value="F:peptide-methionine (R)-S-oxide reductase activity"/>
    <property type="evidence" value="ECO:0007669"/>
    <property type="project" value="InterPro"/>
</dbReference>
<evidence type="ECO:0000313" key="3">
    <source>
        <dbReference type="EMBL" id="SUZ79357.1"/>
    </source>
</evidence>
<evidence type="ECO:0000259" key="2">
    <source>
        <dbReference type="PROSITE" id="PS51790"/>
    </source>
</evidence>
<dbReference type="SUPFAM" id="SSF51316">
    <property type="entry name" value="Mss4-like"/>
    <property type="match status" value="1"/>
</dbReference>
<gene>
    <name evidence="3" type="ORF">METZ01_LOCUS32211</name>
</gene>
<dbReference type="GO" id="GO:0030091">
    <property type="term" value="P:protein repair"/>
    <property type="evidence" value="ECO:0007669"/>
    <property type="project" value="InterPro"/>
</dbReference>
<dbReference type="AlphaFoldDB" id="A0A381QN39"/>
<dbReference type="GO" id="GO:0005737">
    <property type="term" value="C:cytoplasm"/>
    <property type="evidence" value="ECO:0007669"/>
    <property type="project" value="TreeGrafter"/>
</dbReference>
<sequence>MNYPRILLLGVVLNVSYAQTVDNLMSEKKAELSDMQYYVTQECGTEPAFNNEYWNNKEPGIYVDIVSGEALFSSQHKYDSKTGWPSFYQTINKKNLKFEQDYQLLVPRTEVKAKNSDSHLGHIFDDGPDPTGLRYCVNSAALKFIPLKDMEKEGYREYLSLFK</sequence>
<dbReference type="Pfam" id="PF01641">
    <property type="entry name" value="SelR"/>
    <property type="match status" value="1"/>
</dbReference>
<dbReference type="GO" id="GO:0006979">
    <property type="term" value="P:response to oxidative stress"/>
    <property type="evidence" value="ECO:0007669"/>
    <property type="project" value="InterPro"/>
</dbReference>
<proteinExistence type="predicted"/>
<evidence type="ECO:0000256" key="1">
    <source>
        <dbReference type="ARBA" id="ARBA00023002"/>
    </source>
</evidence>
<organism evidence="3">
    <name type="scientific">marine metagenome</name>
    <dbReference type="NCBI Taxonomy" id="408172"/>
    <lineage>
        <taxon>unclassified sequences</taxon>
        <taxon>metagenomes</taxon>
        <taxon>ecological metagenomes</taxon>
    </lineage>
</organism>
<dbReference type="NCBIfam" id="TIGR00357">
    <property type="entry name" value="peptide-methionine (R)-S-oxide reductase MsrB"/>
    <property type="match status" value="1"/>
</dbReference>
<protein>
    <recommendedName>
        <fullName evidence="2">MsrB domain-containing protein</fullName>
    </recommendedName>
</protein>
<dbReference type="PANTHER" id="PTHR10173">
    <property type="entry name" value="METHIONINE SULFOXIDE REDUCTASE"/>
    <property type="match status" value="1"/>
</dbReference>
<dbReference type="FunFam" id="2.170.150.20:FF:000003">
    <property type="entry name" value="Peptide methionine sulfoxide reductase MsrB"/>
    <property type="match status" value="1"/>
</dbReference>
<dbReference type="PANTHER" id="PTHR10173:SF59">
    <property type="entry name" value="PEPTIDE METHIONINE SULFOXIDE REDUCTASE MSRA_MSRB"/>
    <property type="match status" value="1"/>
</dbReference>
<dbReference type="InterPro" id="IPR002579">
    <property type="entry name" value="Met_Sox_Rdtase_MsrB_dom"/>
</dbReference>
<keyword evidence="1" id="KW-0560">Oxidoreductase</keyword>
<dbReference type="PROSITE" id="PS51790">
    <property type="entry name" value="MSRB"/>
    <property type="match status" value="1"/>
</dbReference>
<dbReference type="EMBL" id="UINC01001383">
    <property type="protein sequence ID" value="SUZ79357.1"/>
    <property type="molecule type" value="Genomic_DNA"/>
</dbReference>
<accession>A0A381QN39</accession>
<dbReference type="Gene3D" id="2.170.150.20">
    <property type="entry name" value="Peptide methionine sulfoxide reductase"/>
    <property type="match status" value="1"/>
</dbReference>
<dbReference type="InterPro" id="IPR028427">
    <property type="entry name" value="Met_Sox_Rdtase_MsrB"/>
</dbReference>